<proteinExistence type="predicted"/>
<dbReference type="Gene3D" id="3.10.180.10">
    <property type="entry name" value="2,3-Dihydroxybiphenyl 1,2-Dioxygenase, domain 1"/>
    <property type="match status" value="1"/>
</dbReference>
<evidence type="ECO:0000256" key="1">
    <source>
        <dbReference type="ARBA" id="ARBA00022723"/>
    </source>
</evidence>
<keyword evidence="4" id="KW-1185">Reference proteome</keyword>
<dbReference type="PANTHER" id="PTHR43048">
    <property type="entry name" value="METHYLMALONYL-COA EPIMERASE"/>
    <property type="match status" value="1"/>
</dbReference>
<dbReference type="Pfam" id="PF13669">
    <property type="entry name" value="Glyoxalase_4"/>
    <property type="match status" value="1"/>
</dbReference>
<dbReference type="RefSeq" id="WP_069313315.1">
    <property type="nucleotide sequence ID" value="NZ_MDTU01000001.1"/>
</dbReference>
<sequence>MIKSYDHLTIAVTNLESAKEFFQILGFETTHDLVIEGEPFSTFMDIKNLKAQHVTLKHQAANVEIQLLYFYSPEPQTDPHIGRLDKLGYNHLCFGVKDIEAVVETLKTKKIKILSHIMTFNSRKLVYIRGPEGVVIELAEWLN</sequence>
<dbReference type="EMBL" id="MDTU01000001">
    <property type="protein sequence ID" value="ODN43518.1"/>
    <property type="molecule type" value="Genomic_DNA"/>
</dbReference>
<dbReference type="PROSITE" id="PS51819">
    <property type="entry name" value="VOC"/>
    <property type="match status" value="1"/>
</dbReference>
<evidence type="ECO:0000313" key="3">
    <source>
        <dbReference type="EMBL" id="ODN43518.1"/>
    </source>
</evidence>
<dbReference type="InterPro" id="IPR029068">
    <property type="entry name" value="Glyas_Bleomycin-R_OHBP_Dase"/>
</dbReference>
<name>A0ABX3A512_9GAMM</name>
<organism evidence="3 4">
    <name type="scientific">Piscirickettsia litoralis</name>
    <dbReference type="NCBI Taxonomy" id="1891921"/>
    <lineage>
        <taxon>Bacteria</taxon>
        <taxon>Pseudomonadati</taxon>
        <taxon>Pseudomonadota</taxon>
        <taxon>Gammaproteobacteria</taxon>
        <taxon>Thiotrichales</taxon>
        <taxon>Piscirickettsiaceae</taxon>
        <taxon>Piscirickettsia</taxon>
    </lineage>
</organism>
<reference evidence="3 4" key="1">
    <citation type="submission" date="2016-08" db="EMBL/GenBank/DDBJ databases">
        <title>Draft genome sequence of Candidatus Piscirickettsia litoralis, from seawater.</title>
        <authorList>
            <person name="Wan X."/>
            <person name="Lee A.J."/>
            <person name="Hou S."/>
            <person name="Donachie S.P."/>
        </authorList>
    </citation>
    <scope>NUCLEOTIDE SEQUENCE [LARGE SCALE GENOMIC DNA]</scope>
    <source>
        <strain evidence="3 4">Y2</strain>
    </source>
</reference>
<dbReference type="Proteomes" id="UP000094329">
    <property type="component" value="Unassembled WGS sequence"/>
</dbReference>
<dbReference type="SUPFAM" id="SSF54593">
    <property type="entry name" value="Glyoxalase/Bleomycin resistance protein/Dihydroxybiphenyl dioxygenase"/>
    <property type="match status" value="1"/>
</dbReference>
<protein>
    <submittedName>
        <fullName evidence="3">Glyoxalase</fullName>
    </submittedName>
</protein>
<keyword evidence="1" id="KW-0479">Metal-binding</keyword>
<comment type="caution">
    <text evidence="3">The sequence shown here is derived from an EMBL/GenBank/DDBJ whole genome shotgun (WGS) entry which is preliminary data.</text>
</comment>
<gene>
    <name evidence="3" type="ORF">BGC07_12070</name>
</gene>
<accession>A0ABX3A512</accession>
<dbReference type="InterPro" id="IPR037523">
    <property type="entry name" value="VOC_core"/>
</dbReference>
<dbReference type="InterPro" id="IPR051785">
    <property type="entry name" value="MMCE/EMCE_epimerase"/>
</dbReference>
<evidence type="ECO:0000259" key="2">
    <source>
        <dbReference type="PROSITE" id="PS51819"/>
    </source>
</evidence>
<dbReference type="PANTHER" id="PTHR43048:SF5">
    <property type="entry name" value="BLR5325 PROTEIN"/>
    <property type="match status" value="1"/>
</dbReference>
<feature type="domain" description="VOC" evidence="2">
    <location>
        <begin position="4"/>
        <end position="141"/>
    </location>
</feature>
<evidence type="ECO:0000313" key="4">
    <source>
        <dbReference type="Proteomes" id="UP000094329"/>
    </source>
</evidence>